<name>A0A1E5L3X5_9FIRM</name>
<dbReference type="STRING" id="1390249.BHU72_08140"/>
<reference evidence="1 2" key="1">
    <citation type="submission" date="2016-09" db="EMBL/GenBank/DDBJ databases">
        <title>Desulfuribacillus arsenicus sp. nov., an obligately anaerobic, dissimilatory arsenic- and antimonate-reducing bacterium isolated from anoxic sediments.</title>
        <authorList>
            <person name="Abin C.A."/>
            <person name="Hollibaugh J.T."/>
        </authorList>
    </citation>
    <scope>NUCLEOTIDE SEQUENCE [LARGE SCALE GENOMIC DNA]</scope>
    <source>
        <strain evidence="1 2">MLFW-2</strain>
    </source>
</reference>
<sequence length="487" mass="56678">MECKIVHSNQSFVKQLSKEINENIASQHVHNNKQYLIQWGKSEHNTNNPYLYTLNPTVGIENTNNRLRMFRILQLNNIDIPEIVKTGARPNGLSKYQINNIKTIRNYRIFVFQFQTLIIYRSNDNLVWLSANTQQPLTKYYQVLEDANRETKKVARLAEKAVFSLGLDFGEVWIGIDSDKKRVVLNVDSAPILNLKRKKLYYEAIVQFIVNYTNDLNGTLPVIGADAEFMLRRKGKMVLASKYFPKNGKIGCDARTINRDQKKRPLAEIRPDPSTKPDIVLDNIYEIFNDAIRKVNVSSIEWVAGSMPFKGYTVGGHIHFSDVKLNTPMVRALDNYLAIPFSLIEDAEIAKKRRKKYGTLGDVRTQFHGGFEYRTLSSWILCPKITKAALHLSYFIVQNYTQLRKDLFLTYNNQQKFYATDRNLLKKYFIQTWEELEKIPGFINIYKNIKILRDMIDKDEIWNELGDFKNNWTSKEVMATNREARSS</sequence>
<evidence type="ECO:0000313" key="2">
    <source>
        <dbReference type="Proteomes" id="UP000095255"/>
    </source>
</evidence>
<dbReference type="Proteomes" id="UP000095255">
    <property type="component" value="Unassembled WGS sequence"/>
</dbReference>
<protein>
    <recommendedName>
        <fullName evidence="3">PhiEco32-like amidoligase-type 2 protein</fullName>
    </recommendedName>
</protein>
<dbReference type="AlphaFoldDB" id="A0A1E5L3X5"/>
<proteinExistence type="predicted"/>
<gene>
    <name evidence="1" type="ORF">BHU72_08140</name>
</gene>
<dbReference type="RefSeq" id="WP_069702893.1">
    <property type="nucleotide sequence ID" value="NZ_MJAT01000036.1"/>
</dbReference>
<comment type="caution">
    <text evidence="1">The sequence shown here is derived from an EMBL/GenBank/DDBJ whole genome shotgun (WGS) entry which is preliminary data.</text>
</comment>
<keyword evidence="2" id="KW-1185">Reference proteome</keyword>
<dbReference type="InterPro" id="IPR025681">
    <property type="entry name" value="COOH-NH2_lig"/>
</dbReference>
<organism evidence="1 2">
    <name type="scientific">Desulfuribacillus stibiiarsenatis</name>
    <dbReference type="NCBI Taxonomy" id="1390249"/>
    <lineage>
        <taxon>Bacteria</taxon>
        <taxon>Bacillati</taxon>
        <taxon>Bacillota</taxon>
        <taxon>Desulfuribacillia</taxon>
        <taxon>Desulfuribacillales</taxon>
        <taxon>Desulfuribacillaceae</taxon>
        <taxon>Desulfuribacillus</taxon>
    </lineage>
</organism>
<accession>A0A1E5L3X5</accession>
<evidence type="ECO:0008006" key="3">
    <source>
        <dbReference type="Google" id="ProtNLM"/>
    </source>
</evidence>
<dbReference type="Pfam" id="PF14395">
    <property type="entry name" value="COOH-NH2_lig"/>
    <property type="match status" value="1"/>
</dbReference>
<dbReference type="EMBL" id="MJAT01000036">
    <property type="protein sequence ID" value="OEH84794.1"/>
    <property type="molecule type" value="Genomic_DNA"/>
</dbReference>
<evidence type="ECO:0000313" key="1">
    <source>
        <dbReference type="EMBL" id="OEH84794.1"/>
    </source>
</evidence>